<dbReference type="GO" id="GO:0043590">
    <property type="term" value="C:bacterial nucleoid"/>
    <property type="evidence" value="ECO:0007669"/>
    <property type="project" value="TreeGrafter"/>
</dbReference>
<dbReference type="Proteomes" id="UP000261052">
    <property type="component" value="Unassembled WGS sequence"/>
</dbReference>
<dbReference type="GO" id="GO:0005737">
    <property type="term" value="C:cytoplasm"/>
    <property type="evidence" value="ECO:0007669"/>
    <property type="project" value="TreeGrafter"/>
</dbReference>
<reference evidence="20 21" key="1">
    <citation type="submission" date="2018-08" db="EMBL/GenBank/DDBJ databases">
        <title>A genome reference for cultivated species of the human gut microbiota.</title>
        <authorList>
            <person name="Zou Y."/>
            <person name="Xue W."/>
            <person name="Luo G."/>
        </authorList>
    </citation>
    <scope>NUCLEOTIDE SEQUENCE [LARGE SCALE GENOMIC DNA]</scope>
    <source>
        <strain evidence="19 21">AM29-10</strain>
        <strain evidence="18 20">TF11-15AC</strain>
    </source>
</reference>
<dbReference type="FunFam" id="3.40.50.300:FF:000296">
    <property type="entry name" value="ATP-dependent DNA helicase RecQ"/>
    <property type="match status" value="1"/>
</dbReference>
<dbReference type="GO" id="GO:0005524">
    <property type="term" value="F:ATP binding"/>
    <property type="evidence" value="ECO:0007669"/>
    <property type="project" value="UniProtKB-KW"/>
</dbReference>
<dbReference type="Gene3D" id="3.40.50.300">
    <property type="entry name" value="P-loop containing nucleotide triphosphate hydrolases"/>
    <property type="match status" value="2"/>
</dbReference>
<dbReference type="InterPro" id="IPR044876">
    <property type="entry name" value="HRDC_dom_sf"/>
</dbReference>
<keyword evidence="7" id="KW-0067">ATP-binding</keyword>
<protein>
    <recommendedName>
        <fullName evidence="12">ATP-dependent DNA helicase RecQ</fullName>
        <ecNumber evidence="11">5.6.2.4</ecNumber>
    </recommendedName>
    <alternativeName>
        <fullName evidence="13">DNA 3'-5' helicase RecQ</fullName>
    </alternativeName>
</protein>
<keyword evidence="9" id="KW-0413">Isomerase</keyword>
<comment type="caution">
    <text evidence="18">The sequence shown here is derived from an EMBL/GenBank/DDBJ whole genome shotgun (WGS) entry which is preliminary data.</text>
</comment>
<dbReference type="InterPro" id="IPR027417">
    <property type="entry name" value="P-loop_NTPase"/>
</dbReference>
<organism evidence="18 20">
    <name type="scientific">Agathobacter rectalis</name>
    <dbReference type="NCBI Taxonomy" id="39491"/>
    <lineage>
        <taxon>Bacteria</taxon>
        <taxon>Bacillati</taxon>
        <taxon>Bacillota</taxon>
        <taxon>Clostridia</taxon>
        <taxon>Lachnospirales</taxon>
        <taxon>Lachnospiraceae</taxon>
        <taxon>Agathobacter</taxon>
    </lineage>
</organism>
<evidence type="ECO:0000256" key="3">
    <source>
        <dbReference type="ARBA" id="ARBA00022723"/>
    </source>
</evidence>
<dbReference type="SMART" id="SM00490">
    <property type="entry name" value="HELICc"/>
    <property type="match status" value="1"/>
</dbReference>
<evidence type="ECO:0000256" key="13">
    <source>
        <dbReference type="ARBA" id="ARBA00044550"/>
    </source>
</evidence>
<dbReference type="RefSeq" id="WP_117686498.1">
    <property type="nucleotide sequence ID" value="NZ_JAQESI010000011.1"/>
</dbReference>
<evidence type="ECO:0000256" key="10">
    <source>
        <dbReference type="ARBA" id="ARBA00034617"/>
    </source>
</evidence>
<dbReference type="EC" id="5.6.2.4" evidence="11"/>
<evidence type="ECO:0000256" key="6">
    <source>
        <dbReference type="ARBA" id="ARBA00022806"/>
    </source>
</evidence>
<proteinExistence type="inferred from homology"/>
<dbReference type="PANTHER" id="PTHR13710">
    <property type="entry name" value="DNA HELICASE RECQ FAMILY MEMBER"/>
    <property type="match status" value="1"/>
</dbReference>
<dbReference type="InterPro" id="IPR014001">
    <property type="entry name" value="Helicase_ATP-bd"/>
</dbReference>
<dbReference type="InterPro" id="IPR011545">
    <property type="entry name" value="DEAD/DEAH_box_helicase_dom"/>
</dbReference>
<keyword evidence="8" id="KW-0238">DNA-binding</keyword>
<dbReference type="SMART" id="SM00487">
    <property type="entry name" value="DEXDc"/>
    <property type="match status" value="1"/>
</dbReference>
<dbReference type="SUPFAM" id="SSF52540">
    <property type="entry name" value="P-loop containing nucleoside triphosphate hydrolases"/>
    <property type="match status" value="1"/>
</dbReference>
<dbReference type="GO" id="GO:0006281">
    <property type="term" value="P:DNA repair"/>
    <property type="evidence" value="ECO:0007669"/>
    <property type="project" value="TreeGrafter"/>
</dbReference>
<dbReference type="SUPFAM" id="SSF47819">
    <property type="entry name" value="HRDC-like"/>
    <property type="match status" value="1"/>
</dbReference>
<dbReference type="InterPro" id="IPR002121">
    <property type="entry name" value="HRDC_dom"/>
</dbReference>
<sequence>MNINQTLKQYFGYDSLRTGQEELINGILAGHDVLGIMPTGAGKSLCYQLPALMLKGITLVISPLISLMSDQVKALNQAGVHAAYINSSLTENQVRMALSYASQGRYKIIYVAPERLNTPRFLDFACNADISMLTVDEAHCISQWGQDFRPSYLEIAGFLTRLPRRPIVSAFTATATERVKNDIVASLGLNNPVTMVTGFDRPNLFFRVVTRKGGSQKDNSIINYVKKHEDESGIIYCATKKNVDKLYTLLNEQGISAGRYHAGLSNDERKQNQEDFTYDRIRVMVATNAFGMGIDKSNVRYVLHYNMPQSLEYYYQEAGRAGRDGEEAECVLFFSKQDIMINKFLLQNKASAGDVASDMQKTANDQRKLQQMINYCETDKCLREFILSYFGDTTPCICNKCSNCVVVEDEEEETYVETGKKRKKAAQLAGLNELGAALFEKLRSVRTELAAEKSVPPYIICSDKTLKDMCAKLPRDKEQLADVYGMGEQKIQNYGEAFVTAVNSFVADNPNPSGSTTGERPQTVLSDEEAAETGSTRKKKLPFYIEPQRLDEVELTDKSRLTELTNKINELCPADKEHKKLAASFINELLIAEGYLEEVTEGENKIKRVTEKGRSVGIDEEERKAKFGGSYYAITHSKQSQQVIIEMLKKHYGSIKPQE</sequence>
<keyword evidence="3" id="KW-0479">Metal-binding</keyword>
<feature type="compositionally biased region" description="Polar residues" evidence="14">
    <location>
        <begin position="510"/>
        <end position="525"/>
    </location>
</feature>
<evidence type="ECO:0000256" key="1">
    <source>
        <dbReference type="ARBA" id="ARBA00001946"/>
    </source>
</evidence>
<dbReference type="EMBL" id="QSKC01000015">
    <property type="protein sequence ID" value="RHE31141.1"/>
    <property type="molecule type" value="Genomic_DNA"/>
</dbReference>
<evidence type="ECO:0000256" key="4">
    <source>
        <dbReference type="ARBA" id="ARBA00022741"/>
    </source>
</evidence>
<keyword evidence="6 18" id="KW-0347">Helicase</keyword>
<evidence type="ECO:0000256" key="8">
    <source>
        <dbReference type="ARBA" id="ARBA00023125"/>
    </source>
</evidence>
<dbReference type="PROSITE" id="PS50967">
    <property type="entry name" value="HRDC"/>
    <property type="match status" value="1"/>
</dbReference>
<dbReference type="PROSITE" id="PS51194">
    <property type="entry name" value="HELICASE_CTER"/>
    <property type="match status" value="1"/>
</dbReference>
<evidence type="ECO:0000313" key="20">
    <source>
        <dbReference type="Proteomes" id="UP000261052"/>
    </source>
</evidence>
<dbReference type="Pfam" id="PF00570">
    <property type="entry name" value="HRDC"/>
    <property type="match status" value="1"/>
</dbReference>
<evidence type="ECO:0000313" key="18">
    <source>
        <dbReference type="EMBL" id="RGK41245.1"/>
    </source>
</evidence>
<feature type="domain" description="Helicase ATP-binding" evidence="16">
    <location>
        <begin position="24"/>
        <end position="193"/>
    </location>
</feature>
<dbReference type="Gene3D" id="1.10.150.80">
    <property type="entry name" value="HRDC domain"/>
    <property type="match status" value="1"/>
</dbReference>
<dbReference type="InterPro" id="IPR010997">
    <property type="entry name" value="HRDC-like_sf"/>
</dbReference>
<dbReference type="Proteomes" id="UP000285290">
    <property type="component" value="Unassembled WGS sequence"/>
</dbReference>
<evidence type="ECO:0000256" key="2">
    <source>
        <dbReference type="ARBA" id="ARBA00005446"/>
    </source>
</evidence>
<dbReference type="NCBIfam" id="TIGR00614">
    <property type="entry name" value="recQ_fam"/>
    <property type="match status" value="1"/>
</dbReference>
<dbReference type="EMBL" id="QSQP01000017">
    <property type="protein sequence ID" value="RGK41245.1"/>
    <property type="molecule type" value="Genomic_DNA"/>
</dbReference>
<dbReference type="InterPro" id="IPR004589">
    <property type="entry name" value="DNA_helicase_ATP-dep_RecQ"/>
</dbReference>
<dbReference type="InterPro" id="IPR032284">
    <property type="entry name" value="RecQ_Zn-bd"/>
</dbReference>
<comment type="cofactor">
    <cofactor evidence="1">
        <name>Mg(2+)</name>
        <dbReference type="ChEBI" id="CHEBI:18420"/>
    </cofactor>
</comment>
<comment type="similarity">
    <text evidence="2">Belongs to the helicase family. RecQ subfamily.</text>
</comment>
<dbReference type="PANTHER" id="PTHR13710:SF105">
    <property type="entry name" value="ATP-DEPENDENT DNA HELICASE Q1"/>
    <property type="match status" value="1"/>
</dbReference>
<dbReference type="Pfam" id="PF00270">
    <property type="entry name" value="DEAD"/>
    <property type="match status" value="1"/>
</dbReference>
<feature type="domain" description="HRDC" evidence="15">
    <location>
        <begin position="432"/>
        <end position="512"/>
    </location>
</feature>
<accession>A0A3E4LVE4</accession>
<dbReference type="GO" id="GO:0006310">
    <property type="term" value="P:DNA recombination"/>
    <property type="evidence" value="ECO:0007669"/>
    <property type="project" value="InterPro"/>
</dbReference>
<dbReference type="CDD" id="cd18794">
    <property type="entry name" value="SF2_C_RecQ"/>
    <property type="match status" value="1"/>
</dbReference>
<dbReference type="GO" id="GO:0016787">
    <property type="term" value="F:hydrolase activity"/>
    <property type="evidence" value="ECO:0007669"/>
    <property type="project" value="UniProtKB-KW"/>
</dbReference>
<dbReference type="CDD" id="cd17920">
    <property type="entry name" value="DEXHc_RecQ"/>
    <property type="match status" value="1"/>
</dbReference>
<evidence type="ECO:0000256" key="7">
    <source>
        <dbReference type="ARBA" id="ARBA00022840"/>
    </source>
</evidence>
<dbReference type="Pfam" id="PF16124">
    <property type="entry name" value="RecQ_Zn_bind"/>
    <property type="match status" value="1"/>
</dbReference>
<evidence type="ECO:0000256" key="9">
    <source>
        <dbReference type="ARBA" id="ARBA00023235"/>
    </source>
</evidence>
<dbReference type="GO" id="GO:0046872">
    <property type="term" value="F:metal ion binding"/>
    <property type="evidence" value="ECO:0007669"/>
    <property type="project" value="UniProtKB-KW"/>
</dbReference>
<evidence type="ECO:0000256" key="14">
    <source>
        <dbReference type="SAM" id="MobiDB-lite"/>
    </source>
</evidence>
<evidence type="ECO:0000256" key="11">
    <source>
        <dbReference type="ARBA" id="ARBA00034808"/>
    </source>
</evidence>
<evidence type="ECO:0000256" key="12">
    <source>
        <dbReference type="ARBA" id="ARBA00044535"/>
    </source>
</evidence>
<keyword evidence="4" id="KW-0547">Nucleotide-binding</keyword>
<evidence type="ECO:0000259" key="16">
    <source>
        <dbReference type="PROSITE" id="PS51192"/>
    </source>
</evidence>
<comment type="catalytic activity">
    <reaction evidence="10">
        <text>Couples ATP hydrolysis with the unwinding of duplex DNA by translocating in the 3'-5' direction.</text>
        <dbReference type="EC" id="5.6.2.4"/>
    </reaction>
</comment>
<dbReference type="GO" id="GO:0003677">
    <property type="term" value="F:DNA binding"/>
    <property type="evidence" value="ECO:0007669"/>
    <property type="project" value="UniProtKB-KW"/>
</dbReference>
<name>A0A3E4LVE4_9FIRM</name>
<feature type="region of interest" description="Disordered" evidence="14">
    <location>
        <begin position="509"/>
        <end position="537"/>
    </location>
</feature>
<dbReference type="GO" id="GO:0009378">
    <property type="term" value="F:four-way junction helicase activity"/>
    <property type="evidence" value="ECO:0007669"/>
    <property type="project" value="TreeGrafter"/>
</dbReference>
<evidence type="ECO:0000313" key="21">
    <source>
        <dbReference type="Proteomes" id="UP000285290"/>
    </source>
</evidence>
<dbReference type="GO" id="GO:0043138">
    <property type="term" value="F:3'-5' DNA helicase activity"/>
    <property type="evidence" value="ECO:0007669"/>
    <property type="project" value="UniProtKB-EC"/>
</dbReference>
<evidence type="ECO:0000259" key="15">
    <source>
        <dbReference type="PROSITE" id="PS50967"/>
    </source>
</evidence>
<evidence type="ECO:0000313" key="19">
    <source>
        <dbReference type="EMBL" id="RHE31141.1"/>
    </source>
</evidence>
<dbReference type="AlphaFoldDB" id="A0A3E4LVE4"/>
<dbReference type="Pfam" id="PF00271">
    <property type="entry name" value="Helicase_C"/>
    <property type="match status" value="1"/>
</dbReference>
<evidence type="ECO:0000256" key="5">
    <source>
        <dbReference type="ARBA" id="ARBA00022801"/>
    </source>
</evidence>
<dbReference type="InterPro" id="IPR001650">
    <property type="entry name" value="Helicase_C-like"/>
</dbReference>
<dbReference type="GO" id="GO:0030894">
    <property type="term" value="C:replisome"/>
    <property type="evidence" value="ECO:0007669"/>
    <property type="project" value="TreeGrafter"/>
</dbReference>
<gene>
    <name evidence="19" type="ORF">DW753_11170</name>
    <name evidence="18" type="ORF">DXD13_12445</name>
</gene>
<keyword evidence="5 18" id="KW-0378">Hydrolase</keyword>
<evidence type="ECO:0000259" key="17">
    <source>
        <dbReference type="PROSITE" id="PS51194"/>
    </source>
</evidence>
<feature type="domain" description="Helicase C-terminal" evidence="17">
    <location>
        <begin position="220"/>
        <end position="375"/>
    </location>
</feature>
<dbReference type="SMART" id="SM00341">
    <property type="entry name" value="HRDC"/>
    <property type="match status" value="1"/>
</dbReference>
<dbReference type="PROSITE" id="PS51192">
    <property type="entry name" value="HELICASE_ATP_BIND_1"/>
    <property type="match status" value="1"/>
</dbReference>